<dbReference type="InterPro" id="IPR003442">
    <property type="entry name" value="T6A_TsaE"/>
</dbReference>
<evidence type="ECO:0000256" key="1">
    <source>
        <dbReference type="ARBA" id="ARBA00004496"/>
    </source>
</evidence>
<keyword evidence="6" id="KW-0479">Metal-binding</keyword>
<evidence type="ECO:0000256" key="7">
    <source>
        <dbReference type="ARBA" id="ARBA00022741"/>
    </source>
</evidence>
<evidence type="ECO:0000313" key="11">
    <source>
        <dbReference type="EMBL" id="MBO8472972.1"/>
    </source>
</evidence>
<protein>
    <recommendedName>
        <fullName evidence="3">tRNA threonylcarbamoyladenosine biosynthesis protein TsaE</fullName>
    </recommendedName>
    <alternativeName>
        <fullName evidence="10">t(6)A37 threonylcarbamoyladenosine biosynthesis protein TsaE</fullName>
    </alternativeName>
</protein>
<keyword evidence="5" id="KW-0819">tRNA processing</keyword>
<dbReference type="EMBL" id="JADIMA010000045">
    <property type="protein sequence ID" value="MBO8472972.1"/>
    <property type="molecule type" value="Genomic_DNA"/>
</dbReference>
<dbReference type="Pfam" id="PF02367">
    <property type="entry name" value="TsaE"/>
    <property type="match status" value="1"/>
</dbReference>
<reference evidence="11" key="2">
    <citation type="journal article" date="2021" name="PeerJ">
        <title>Extensive microbial diversity within the chicken gut microbiome revealed by metagenomics and culture.</title>
        <authorList>
            <person name="Gilroy R."/>
            <person name="Ravi A."/>
            <person name="Getino M."/>
            <person name="Pursley I."/>
            <person name="Horton D.L."/>
            <person name="Alikhan N.F."/>
            <person name="Baker D."/>
            <person name="Gharbi K."/>
            <person name="Hall N."/>
            <person name="Watson M."/>
            <person name="Adriaenssens E.M."/>
            <person name="Foster-Nyarko E."/>
            <person name="Jarju S."/>
            <person name="Secka A."/>
            <person name="Antonio M."/>
            <person name="Oren A."/>
            <person name="Chaudhuri R.R."/>
            <person name="La Ragione R."/>
            <person name="Hildebrand F."/>
            <person name="Pallen M.J."/>
        </authorList>
    </citation>
    <scope>NUCLEOTIDE SEQUENCE</scope>
    <source>
        <strain evidence="11">B1-8020</strain>
    </source>
</reference>
<dbReference type="PANTHER" id="PTHR33540">
    <property type="entry name" value="TRNA THREONYLCARBAMOYLADENOSINE BIOSYNTHESIS PROTEIN TSAE"/>
    <property type="match status" value="1"/>
</dbReference>
<evidence type="ECO:0000256" key="10">
    <source>
        <dbReference type="ARBA" id="ARBA00032441"/>
    </source>
</evidence>
<keyword evidence="9" id="KW-0460">Magnesium</keyword>
<reference evidence="11" key="1">
    <citation type="submission" date="2020-10" db="EMBL/GenBank/DDBJ databases">
        <authorList>
            <person name="Gilroy R."/>
        </authorList>
    </citation>
    <scope>NUCLEOTIDE SEQUENCE</scope>
    <source>
        <strain evidence="11">B1-8020</strain>
    </source>
</reference>
<proteinExistence type="inferred from homology"/>
<evidence type="ECO:0000256" key="5">
    <source>
        <dbReference type="ARBA" id="ARBA00022694"/>
    </source>
</evidence>
<dbReference type="Gene3D" id="3.40.50.300">
    <property type="entry name" value="P-loop containing nucleotide triphosphate hydrolases"/>
    <property type="match status" value="1"/>
</dbReference>
<dbReference type="GO" id="GO:0005737">
    <property type="term" value="C:cytoplasm"/>
    <property type="evidence" value="ECO:0007669"/>
    <property type="project" value="UniProtKB-SubCell"/>
</dbReference>
<dbReference type="InterPro" id="IPR027417">
    <property type="entry name" value="P-loop_NTPase"/>
</dbReference>
<keyword evidence="4" id="KW-0963">Cytoplasm</keyword>
<name>A0A9D9IHL4_9BACT</name>
<sequence>MEEKIIMDSLSDLRTAAAEFLKKTAGRNIIAFYARMGGGKTTFITELCRQQGVEDVVCSPTFTIANEYRTKEGTPVFHFDFYRIERLSEAEDIGIDEYFDSGFPCYIEWPENIEGLLPEETLRVDMEVDDSGRRTLRFTL</sequence>
<organism evidence="11 12">
    <name type="scientific">Candidatus Merdivivens pullicola</name>
    <dbReference type="NCBI Taxonomy" id="2840872"/>
    <lineage>
        <taxon>Bacteria</taxon>
        <taxon>Pseudomonadati</taxon>
        <taxon>Bacteroidota</taxon>
        <taxon>Bacteroidia</taxon>
        <taxon>Bacteroidales</taxon>
        <taxon>Muribaculaceae</taxon>
        <taxon>Muribaculaceae incertae sedis</taxon>
        <taxon>Candidatus Merdivivens</taxon>
    </lineage>
</organism>
<comment type="similarity">
    <text evidence="2">Belongs to the TsaE family.</text>
</comment>
<gene>
    <name evidence="11" type="primary">tsaE</name>
    <name evidence="11" type="ORF">IAB81_05025</name>
</gene>
<dbReference type="GO" id="GO:0046872">
    <property type="term" value="F:metal ion binding"/>
    <property type="evidence" value="ECO:0007669"/>
    <property type="project" value="UniProtKB-KW"/>
</dbReference>
<comment type="subcellular location">
    <subcellularLocation>
        <location evidence="1">Cytoplasm</location>
    </subcellularLocation>
</comment>
<dbReference type="AlphaFoldDB" id="A0A9D9IHL4"/>
<evidence type="ECO:0000256" key="3">
    <source>
        <dbReference type="ARBA" id="ARBA00019010"/>
    </source>
</evidence>
<keyword evidence="8" id="KW-0067">ATP-binding</keyword>
<dbReference type="NCBIfam" id="TIGR00150">
    <property type="entry name" value="T6A_YjeE"/>
    <property type="match status" value="1"/>
</dbReference>
<dbReference type="GO" id="GO:0002949">
    <property type="term" value="P:tRNA threonylcarbamoyladenosine modification"/>
    <property type="evidence" value="ECO:0007669"/>
    <property type="project" value="InterPro"/>
</dbReference>
<keyword evidence="7" id="KW-0547">Nucleotide-binding</keyword>
<dbReference type="Proteomes" id="UP000823604">
    <property type="component" value="Unassembled WGS sequence"/>
</dbReference>
<accession>A0A9D9IHL4</accession>
<dbReference type="GO" id="GO:0005524">
    <property type="term" value="F:ATP binding"/>
    <property type="evidence" value="ECO:0007669"/>
    <property type="project" value="UniProtKB-KW"/>
</dbReference>
<evidence type="ECO:0000313" key="12">
    <source>
        <dbReference type="Proteomes" id="UP000823604"/>
    </source>
</evidence>
<dbReference type="PANTHER" id="PTHR33540:SF2">
    <property type="entry name" value="TRNA THREONYLCARBAMOYLADENOSINE BIOSYNTHESIS PROTEIN TSAE"/>
    <property type="match status" value="1"/>
</dbReference>
<comment type="caution">
    <text evidence="11">The sequence shown here is derived from an EMBL/GenBank/DDBJ whole genome shotgun (WGS) entry which is preliminary data.</text>
</comment>
<evidence type="ECO:0000256" key="9">
    <source>
        <dbReference type="ARBA" id="ARBA00022842"/>
    </source>
</evidence>
<evidence type="ECO:0000256" key="4">
    <source>
        <dbReference type="ARBA" id="ARBA00022490"/>
    </source>
</evidence>
<evidence type="ECO:0000256" key="6">
    <source>
        <dbReference type="ARBA" id="ARBA00022723"/>
    </source>
</evidence>
<evidence type="ECO:0000256" key="8">
    <source>
        <dbReference type="ARBA" id="ARBA00022840"/>
    </source>
</evidence>
<evidence type="ECO:0000256" key="2">
    <source>
        <dbReference type="ARBA" id="ARBA00007599"/>
    </source>
</evidence>
<dbReference type="SUPFAM" id="SSF52540">
    <property type="entry name" value="P-loop containing nucleoside triphosphate hydrolases"/>
    <property type="match status" value="1"/>
</dbReference>